<dbReference type="GeneID" id="28899170"/>
<keyword evidence="2" id="KW-0479">Metal-binding</keyword>
<organism evidence="10 11">
    <name type="scientific">Xylona heveae (strain CBS 132557 / TC161)</name>
    <dbReference type="NCBI Taxonomy" id="1328760"/>
    <lineage>
        <taxon>Eukaryota</taxon>
        <taxon>Fungi</taxon>
        <taxon>Dikarya</taxon>
        <taxon>Ascomycota</taxon>
        <taxon>Pezizomycotina</taxon>
        <taxon>Xylonomycetes</taxon>
        <taxon>Xylonales</taxon>
        <taxon>Xylonaceae</taxon>
        <taxon>Xylona</taxon>
    </lineage>
</organism>
<evidence type="ECO:0000256" key="2">
    <source>
        <dbReference type="ARBA" id="ARBA00022723"/>
    </source>
</evidence>
<dbReference type="AlphaFoldDB" id="A0A165JQF4"/>
<protein>
    <recommendedName>
        <fullName evidence="9">C2H2-type domain-containing protein</fullName>
    </recommendedName>
</protein>
<evidence type="ECO:0000256" key="6">
    <source>
        <dbReference type="ARBA" id="ARBA00023242"/>
    </source>
</evidence>
<dbReference type="InParanoid" id="A0A165JQF4"/>
<reference evidence="10 11" key="1">
    <citation type="journal article" date="2016" name="Fungal Biol.">
        <title>The genome of Xylona heveae provides a window into fungal endophytism.</title>
        <authorList>
            <person name="Gazis R."/>
            <person name="Kuo A."/>
            <person name="Riley R."/>
            <person name="LaButti K."/>
            <person name="Lipzen A."/>
            <person name="Lin J."/>
            <person name="Amirebrahimi M."/>
            <person name="Hesse C.N."/>
            <person name="Spatafora J.W."/>
            <person name="Henrissat B."/>
            <person name="Hainaut M."/>
            <person name="Grigoriev I.V."/>
            <person name="Hibbett D.S."/>
        </authorList>
    </citation>
    <scope>NUCLEOTIDE SEQUENCE [LARGE SCALE GENOMIC DNA]</scope>
    <source>
        <strain evidence="10 11">TC161</strain>
    </source>
</reference>
<feature type="domain" description="C2H2-type" evidence="9">
    <location>
        <begin position="64"/>
        <end position="92"/>
    </location>
</feature>
<dbReference type="EMBL" id="KV407454">
    <property type="protein sequence ID" value="KZF26510.1"/>
    <property type="molecule type" value="Genomic_DNA"/>
</dbReference>
<keyword evidence="4 7" id="KW-0863">Zinc-finger</keyword>
<evidence type="ECO:0000313" key="11">
    <source>
        <dbReference type="Proteomes" id="UP000076632"/>
    </source>
</evidence>
<evidence type="ECO:0000313" key="10">
    <source>
        <dbReference type="EMBL" id="KZF26510.1"/>
    </source>
</evidence>
<keyword evidence="11" id="KW-1185">Reference proteome</keyword>
<dbReference type="RefSeq" id="XP_018192065.1">
    <property type="nucleotide sequence ID" value="XM_018334033.1"/>
</dbReference>
<dbReference type="Pfam" id="PF24666">
    <property type="entry name" value="zf-C2H2_fungi_2"/>
    <property type="match status" value="1"/>
</dbReference>
<feature type="region of interest" description="Disordered" evidence="8">
    <location>
        <begin position="141"/>
        <end position="164"/>
    </location>
</feature>
<dbReference type="GO" id="GO:0005634">
    <property type="term" value="C:nucleus"/>
    <property type="evidence" value="ECO:0007669"/>
    <property type="project" value="UniProtKB-SubCell"/>
</dbReference>
<name>A0A165JQF4_XYLHT</name>
<evidence type="ECO:0000259" key="9">
    <source>
        <dbReference type="PROSITE" id="PS50157"/>
    </source>
</evidence>
<dbReference type="PROSITE" id="PS00028">
    <property type="entry name" value="ZINC_FINGER_C2H2_1"/>
    <property type="match status" value="2"/>
</dbReference>
<dbReference type="PANTHER" id="PTHR24376:SF235">
    <property type="entry name" value="C2H2-TYPE DOMAIN-CONTAINING PROTEIN"/>
    <property type="match status" value="1"/>
</dbReference>
<evidence type="ECO:0000256" key="3">
    <source>
        <dbReference type="ARBA" id="ARBA00022737"/>
    </source>
</evidence>
<dbReference type="PANTHER" id="PTHR24376">
    <property type="entry name" value="ZINC FINGER PROTEIN"/>
    <property type="match status" value="1"/>
</dbReference>
<dbReference type="InterPro" id="IPR013087">
    <property type="entry name" value="Znf_C2H2_type"/>
</dbReference>
<keyword evidence="3" id="KW-0677">Repeat</keyword>
<accession>A0A165JQF4</accession>
<feature type="compositionally biased region" description="Polar residues" evidence="8">
    <location>
        <begin position="143"/>
        <end position="164"/>
    </location>
</feature>
<keyword evidence="5" id="KW-0862">Zinc</keyword>
<sequence length="406" mass="45028">MANLKAAGAICCTYKFCPATFDTEKLMKRHKASDPEHDYCRICDLDFDDELNFLRHKIESSNHVCCPVCGEDFKSEGGKDRHVRQTHAAEQNLECAGCRKIFPRAGALIEHIEKRRCSSISLEEFKDRRLQKELVSAYLDDGPTSQRFTEPPSTNGGVSIGSASSDAGFPLGQGCLLDGDNMPTGDLMPPLIKSDGVKLGKGPERTKEDVWPKLQPRSFNSQLEEDLLGGVEDLNVGETTTPWGSASSSQKLFPNAPGTPATAEYLNGFAKAGGPRPPDAFLRPDWHPDAPGFKCTDFYDNLSEKYMCPYYMCGKNYRKGVELEAHLKSDKHLKASLECPGCYRKFVTHTALVQHCESASTRCKVNQTNSYGKYIDKVSAGYIEVRGQHADGTVKYMKPENMVAQW</sequence>
<dbReference type="Gene3D" id="3.30.160.60">
    <property type="entry name" value="Classic Zinc Finger"/>
    <property type="match status" value="1"/>
</dbReference>
<dbReference type="OMA" id="VKHIVCP"/>
<feature type="domain" description="C2H2-type" evidence="9">
    <location>
        <begin position="306"/>
        <end position="332"/>
    </location>
</feature>
<evidence type="ECO:0000256" key="4">
    <source>
        <dbReference type="ARBA" id="ARBA00022771"/>
    </source>
</evidence>
<dbReference type="InterPro" id="IPR036236">
    <property type="entry name" value="Znf_C2H2_sf"/>
</dbReference>
<evidence type="ECO:0000256" key="8">
    <source>
        <dbReference type="SAM" id="MobiDB-lite"/>
    </source>
</evidence>
<dbReference type="GO" id="GO:0008270">
    <property type="term" value="F:zinc ion binding"/>
    <property type="evidence" value="ECO:0007669"/>
    <property type="project" value="UniProtKB-KW"/>
</dbReference>
<dbReference type="PROSITE" id="PS50157">
    <property type="entry name" value="ZINC_FINGER_C2H2_2"/>
    <property type="match status" value="2"/>
</dbReference>
<evidence type="ECO:0000256" key="7">
    <source>
        <dbReference type="PROSITE-ProRule" id="PRU00042"/>
    </source>
</evidence>
<dbReference type="SMART" id="SM00355">
    <property type="entry name" value="ZnF_C2H2"/>
    <property type="match status" value="6"/>
</dbReference>
<dbReference type="OrthoDB" id="8117402at2759"/>
<gene>
    <name evidence="10" type="ORF">L228DRAFT_257932</name>
</gene>
<keyword evidence="6" id="KW-0539">Nucleus</keyword>
<dbReference type="Proteomes" id="UP000076632">
    <property type="component" value="Unassembled WGS sequence"/>
</dbReference>
<evidence type="ECO:0000256" key="1">
    <source>
        <dbReference type="ARBA" id="ARBA00004123"/>
    </source>
</evidence>
<comment type="subcellular location">
    <subcellularLocation>
        <location evidence="1">Nucleus</location>
    </subcellularLocation>
</comment>
<proteinExistence type="predicted"/>
<dbReference type="SUPFAM" id="SSF57667">
    <property type="entry name" value="beta-beta-alpha zinc fingers"/>
    <property type="match status" value="1"/>
</dbReference>
<evidence type="ECO:0000256" key="5">
    <source>
        <dbReference type="ARBA" id="ARBA00022833"/>
    </source>
</evidence>